<feature type="region of interest" description="Disordered" evidence="1">
    <location>
        <begin position="1"/>
        <end position="210"/>
    </location>
</feature>
<gene>
    <name evidence="2" type="ORF">CBR_g22125</name>
</gene>
<keyword evidence="3" id="KW-1185">Reference proteome</keyword>
<feature type="compositionally biased region" description="Basic and acidic residues" evidence="1">
    <location>
        <begin position="1"/>
        <end position="18"/>
    </location>
</feature>
<accession>A0A388L285</accession>
<dbReference type="Proteomes" id="UP000265515">
    <property type="component" value="Unassembled WGS sequence"/>
</dbReference>
<reference evidence="2 3" key="1">
    <citation type="journal article" date="2018" name="Cell">
        <title>The Chara Genome: Secondary Complexity and Implications for Plant Terrestrialization.</title>
        <authorList>
            <person name="Nishiyama T."/>
            <person name="Sakayama H."/>
            <person name="Vries J.D."/>
            <person name="Buschmann H."/>
            <person name="Saint-Marcoux D."/>
            <person name="Ullrich K.K."/>
            <person name="Haas F.B."/>
            <person name="Vanderstraeten L."/>
            <person name="Becker D."/>
            <person name="Lang D."/>
            <person name="Vosolsobe S."/>
            <person name="Rombauts S."/>
            <person name="Wilhelmsson P.K.I."/>
            <person name="Janitza P."/>
            <person name="Kern R."/>
            <person name="Heyl A."/>
            <person name="Rumpler F."/>
            <person name="Villalobos L.I.A.C."/>
            <person name="Clay J.M."/>
            <person name="Skokan R."/>
            <person name="Toyoda A."/>
            <person name="Suzuki Y."/>
            <person name="Kagoshima H."/>
            <person name="Schijlen E."/>
            <person name="Tajeshwar N."/>
            <person name="Catarino B."/>
            <person name="Hetherington A.J."/>
            <person name="Saltykova A."/>
            <person name="Bonnot C."/>
            <person name="Breuninger H."/>
            <person name="Symeonidi A."/>
            <person name="Radhakrishnan G.V."/>
            <person name="Van Nieuwerburgh F."/>
            <person name="Deforce D."/>
            <person name="Chang C."/>
            <person name="Karol K.G."/>
            <person name="Hedrich R."/>
            <person name="Ulvskov P."/>
            <person name="Glockner G."/>
            <person name="Delwiche C.F."/>
            <person name="Petrasek J."/>
            <person name="Van de Peer Y."/>
            <person name="Friml J."/>
            <person name="Beilby M."/>
            <person name="Dolan L."/>
            <person name="Kohara Y."/>
            <person name="Sugano S."/>
            <person name="Fujiyama A."/>
            <person name="Delaux P.-M."/>
            <person name="Quint M."/>
            <person name="TheiBen G."/>
            <person name="Hagemann M."/>
            <person name="Harholt J."/>
            <person name="Dunand C."/>
            <person name="Zachgo S."/>
            <person name="Langdale J."/>
            <person name="Maumus F."/>
            <person name="Straeten D.V.D."/>
            <person name="Gould S.B."/>
            <person name="Rensing S.A."/>
        </authorList>
    </citation>
    <scope>NUCLEOTIDE SEQUENCE [LARGE SCALE GENOMIC DNA]</scope>
    <source>
        <strain evidence="2 3">S276</strain>
    </source>
</reference>
<dbReference type="AlphaFoldDB" id="A0A388L285"/>
<feature type="compositionally biased region" description="Acidic residues" evidence="1">
    <location>
        <begin position="30"/>
        <end position="41"/>
    </location>
</feature>
<protein>
    <submittedName>
        <fullName evidence="2">Uncharacterized protein</fullName>
    </submittedName>
</protein>
<dbReference type="Gramene" id="GBG76378">
    <property type="protein sequence ID" value="GBG76378"/>
    <property type="gene ID" value="CBR_g22125"/>
</dbReference>
<evidence type="ECO:0000256" key="1">
    <source>
        <dbReference type="SAM" id="MobiDB-lite"/>
    </source>
</evidence>
<organism evidence="2 3">
    <name type="scientific">Chara braunii</name>
    <name type="common">Braun's stonewort</name>
    <dbReference type="NCBI Taxonomy" id="69332"/>
    <lineage>
        <taxon>Eukaryota</taxon>
        <taxon>Viridiplantae</taxon>
        <taxon>Streptophyta</taxon>
        <taxon>Charophyceae</taxon>
        <taxon>Charales</taxon>
        <taxon>Characeae</taxon>
        <taxon>Chara</taxon>
    </lineage>
</organism>
<comment type="caution">
    <text evidence="2">The sequence shown here is derived from an EMBL/GenBank/DDBJ whole genome shotgun (WGS) entry which is preliminary data.</text>
</comment>
<feature type="compositionally biased region" description="Basic residues" evidence="1">
    <location>
        <begin position="325"/>
        <end position="334"/>
    </location>
</feature>
<feature type="region of interest" description="Disordered" evidence="1">
    <location>
        <begin position="449"/>
        <end position="469"/>
    </location>
</feature>
<evidence type="ECO:0000313" key="2">
    <source>
        <dbReference type="EMBL" id="GBG76378.1"/>
    </source>
</evidence>
<feature type="compositionally biased region" description="Basic residues" evidence="1">
    <location>
        <begin position="161"/>
        <end position="171"/>
    </location>
</feature>
<proteinExistence type="predicted"/>
<feature type="compositionally biased region" description="Polar residues" evidence="1">
    <location>
        <begin position="104"/>
        <end position="113"/>
    </location>
</feature>
<sequence>MRDPCGLRAPPGEDKDVFGTRAATLWPYPIDDDSGDEGPEGLEERAGPANHPGLEERAGPANHPAGGPGEADEWSDLEEVHRRSGGGDLFGGSDGSPFERERPSSSGPQSVDTQAVHDSARSRGAESACGGGIAGQHPERLRSGMVQFQTSELDRGSPPRGRLHRMVKGPRQRLEKRLVGGSLPTERVERVVERPTGRRTPPFGGDGRSPIQEAVQTQVVGGGVADRLSMGGRGGFSQIGDLGLLPGESDYRGDVSAGMQAILEQISAMQPETFTLAMRGELGAPPTEIERDEEATPPGETSAERLDRLNSRMLSPKGLVTPPHKGSKGRRRIGAARQRAGTISRTTGWGGDVGGDAVVGGVEERVHADPVSLVEGGRHAEDNGGAGARQEAIRTLDRGRHEASRSLVVCTVVRPVVRHEAPFPIDPMRPTGGVSLIVQRRVGRGMCAPPIPPFASSRERTQSRYAPHPRGTLPFGCMIAEELEAHGTMDYTGIDTG</sequence>
<name>A0A388L285_CHABU</name>
<feature type="compositionally biased region" description="Basic and acidic residues" evidence="1">
    <location>
        <begin position="186"/>
        <end position="196"/>
    </location>
</feature>
<evidence type="ECO:0000313" key="3">
    <source>
        <dbReference type="Proteomes" id="UP000265515"/>
    </source>
</evidence>
<dbReference type="EMBL" id="BFEA01000243">
    <property type="protein sequence ID" value="GBG76378.1"/>
    <property type="molecule type" value="Genomic_DNA"/>
</dbReference>
<feature type="region of interest" description="Disordered" evidence="1">
    <location>
        <begin position="314"/>
        <end position="349"/>
    </location>
</feature>